<protein>
    <submittedName>
        <fullName evidence="1">Uncharacterized protein</fullName>
    </submittedName>
</protein>
<organism evidence="1 2">
    <name type="scientific">Batillaria attramentaria</name>
    <dbReference type="NCBI Taxonomy" id="370345"/>
    <lineage>
        <taxon>Eukaryota</taxon>
        <taxon>Metazoa</taxon>
        <taxon>Spiralia</taxon>
        <taxon>Lophotrochozoa</taxon>
        <taxon>Mollusca</taxon>
        <taxon>Gastropoda</taxon>
        <taxon>Caenogastropoda</taxon>
        <taxon>Sorbeoconcha</taxon>
        <taxon>Cerithioidea</taxon>
        <taxon>Batillariidae</taxon>
        <taxon>Batillaria</taxon>
    </lineage>
</organism>
<dbReference type="EMBL" id="JACVVK020000023">
    <property type="protein sequence ID" value="KAK7502860.1"/>
    <property type="molecule type" value="Genomic_DNA"/>
</dbReference>
<evidence type="ECO:0000313" key="2">
    <source>
        <dbReference type="Proteomes" id="UP001519460"/>
    </source>
</evidence>
<keyword evidence="2" id="KW-1185">Reference proteome</keyword>
<evidence type="ECO:0000313" key="1">
    <source>
        <dbReference type="EMBL" id="KAK7502860.1"/>
    </source>
</evidence>
<name>A0ABD0LUE9_9CAEN</name>
<gene>
    <name evidence="1" type="ORF">BaRGS_00005809</name>
</gene>
<dbReference type="AlphaFoldDB" id="A0ABD0LUE9"/>
<reference evidence="1 2" key="1">
    <citation type="journal article" date="2023" name="Sci. Data">
        <title>Genome assembly of the Korean intertidal mud-creeper Batillaria attramentaria.</title>
        <authorList>
            <person name="Patra A.K."/>
            <person name="Ho P.T."/>
            <person name="Jun S."/>
            <person name="Lee S.J."/>
            <person name="Kim Y."/>
            <person name="Won Y.J."/>
        </authorList>
    </citation>
    <scope>NUCLEOTIDE SEQUENCE [LARGE SCALE GENOMIC DNA]</scope>
    <source>
        <strain evidence="1">Wonlab-2016</strain>
    </source>
</reference>
<sequence length="96" mass="10776">MQAVGLERQKPRTPTREIAAALVARSTRNGVSFLYDMDTVTRPNMLPKSPIRSSRLAGPARVVLELTLVMIYDERPRTVTMRPRAVDRSLLHSQGC</sequence>
<accession>A0ABD0LUE9</accession>
<dbReference type="Proteomes" id="UP001519460">
    <property type="component" value="Unassembled WGS sequence"/>
</dbReference>
<comment type="caution">
    <text evidence="1">The sequence shown here is derived from an EMBL/GenBank/DDBJ whole genome shotgun (WGS) entry which is preliminary data.</text>
</comment>
<proteinExistence type="predicted"/>